<reference evidence="2 5" key="2">
    <citation type="submission" date="2020-08" db="EMBL/GenBank/DDBJ databases">
        <title>Genomic Encyclopedia of Type Strains, Phase III (KMG-III): the genomes of soil and plant-associated and newly described type strains.</title>
        <authorList>
            <person name="Whitman W."/>
        </authorList>
    </citation>
    <scope>NUCLEOTIDE SEQUENCE [LARGE SCALE GENOMIC DNA]</scope>
    <source>
        <strain evidence="2 5">CECT 7753</strain>
    </source>
</reference>
<dbReference type="Proteomes" id="UP000584325">
    <property type="component" value="Unassembled WGS sequence"/>
</dbReference>
<dbReference type="GO" id="GO:0016787">
    <property type="term" value="F:hydrolase activity"/>
    <property type="evidence" value="ECO:0007669"/>
    <property type="project" value="UniProtKB-KW"/>
</dbReference>
<feature type="transmembrane region" description="Helical" evidence="1">
    <location>
        <begin position="74"/>
        <end position="93"/>
    </location>
</feature>
<dbReference type="AlphaFoldDB" id="A0A4P8HT80"/>
<sequence>MDNVTHTFVGLGIGELVQRSLPAEPDEARQRTRHRLLLTACAVASNFPDLDLVLTDLLPAPLGYLLHHRGHTHTLLYALPQALLLLAALWLLWPNARRLLKGSGQARLGLGLAIGLGFLLHMSMDFLNSYGIHPLAPFDPRWFYGDLVFIVEPVFWVAFGVPLALAIPRPFLRALALAALAVFLGFVTWRGYLDPAALAGLLVIGGVIGALRITRMEGRRALALSALVSVAFIAVQGGASSAGRVRVEAALQTADPASRVLDVAMTAFPAQPLCWSFVAIEENTGQGSYRIRRGLLNLAPGVLAQCPAAFADPAARDTASAGVSFASEWQGSLATLRTLARSDCHVNAWLRFARMPAVDAAVASDLRFSATPRGNFTTMDIAQAGRTPCGNVPHWAYPRADLLGPALK</sequence>
<keyword evidence="1" id="KW-1133">Transmembrane helix</keyword>
<dbReference type="PANTHER" id="PTHR40031">
    <property type="entry name" value="HYPOTHETICAL MEMBRANE SPANNING PROTEIN"/>
    <property type="match status" value="1"/>
</dbReference>
<dbReference type="OrthoDB" id="9781927at2"/>
<dbReference type="Proteomes" id="UP000298763">
    <property type="component" value="Chromosome"/>
</dbReference>
<gene>
    <name evidence="3" type="ORF">FCL38_15855</name>
    <name evidence="2" type="ORF">FHS02_001600</name>
</gene>
<dbReference type="PANTHER" id="PTHR40031:SF1">
    <property type="entry name" value="MEMBRANE-BOUND METAL-DEPENDENT HYDROLASE"/>
    <property type="match status" value="1"/>
</dbReference>
<feature type="transmembrane region" description="Helical" evidence="1">
    <location>
        <begin position="195"/>
        <end position="214"/>
    </location>
</feature>
<evidence type="ECO:0000313" key="4">
    <source>
        <dbReference type="Proteomes" id="UP000298763"/>
    </source>
</evidence>
<dbReference type="InterPro" id="IPR007404">
    <property type="entry name" value="YdjM-like"/>
</dbReference>
<dbReference type="EMBL" id="JACHXS010000002">
    <property type="protein sequence ID" value="MBB3220801.1"/>
    <property type="molecule type" value="Genomic_DNA"/>
</dbReference>
<dbReference type="InterPro" id="IPR053170">
    <property type="entry name" value="Transcription_regulator"/>
</dbReference>
<dbReference type="Pfam" id="PF04307">
    <property type="entry name" value="YdjM"/>
    <property type="match status" value="1"/>
</dbReference>
<name>A0A4P8HT80_9BURK</name>
<evidence type="ECO:0000313" key="3">
    <source>
        <dbReference type="EMBL" id="QCP11730.1"/>
    </source>
</evidence>
<feature type="transmembrane region" description="Helical" evidence="1">
    <location>
        <begin position="171"/>
        <end position="189"/>
    </location>
</feature>
<feature type="transmembrane region" description="Helical" evidence="1">
    <location>
        <begin position="221"/>
        <end position="239"/>
    </location>
</feature>
<accession>A0A4P8HT80</accession>
<keyword evidence="3" id="KW-0378">Hydrolase</keyword>
<feature type="transmembrane region" description="Helical" evidence="1">
    <location>
        <begin position="142"/>
        <end position="164"/>
    </location>
</feature>
<evidence type="ECO:0000313" key="2">
    <source>
        <dbReference type="EMBL" id="MBB3220801.1"/>
    </source>
</evidence>
<reference evidence="3 4" key="1">
    <citation type="submission" date="2019-05" db="EMBL/GenBank/DDBJ databases">
        <title>Draft Genome Sequences of Six Type Strains of the Genus Massilia.</title>
        <authorList>
            <person name="Miess H."/>
            <person name="Frediansyhah A."/>
            <person name="Gross H."/>
        </authorList>
    </citation>
    <scope>NUCLEOTIDE SEQUENCE [LARGE SCALE GENOMIC DNA]</scope>
    <source>
        <strain evidence="3 4">DSMZ 26121</strain>
    </source>
</reference>
<evidence type="ECO:0000256" key="1">
    <source>
        <dbReference type="SAM" id="Phobius"/>
    </source>
</evidence>
<evidence type="ECO:0000313" key="5">
    <source>
        <dbReference type="Proteomes" id="UP000584325"/>
    </source>
</evidence>
<organism evidence="2 5">
    <name type="scientific">Pseudoduganella umbonata</name>
    <dbReference type="NCBI Taxonomy" id="864828"/>
    <lineage>
        <taxon>Bacteria</taxon>
        <taxon>Pseudomonadati</taxon>
        <taxon>Pseudomonadota</taxon>
        <taxon>Betaproteobacteria</taxon>
        <taxon>Burkholderiales</taxon>
        <taxon>Oxalobacteraceae</taxon>
        <taxon>Telluria group</taxon>
        <taxon>Pseudoduganella</taxon>
    </lineage>
</organism>
<keyword evidence="1" id="KW-0812">Transmembrane</keyword>
<keyword evidence="1" id="KW-0472">Membrane</keyword>
<keyword evidence="4" id="KW-1185">Reference proteome</keyword>
<feature type="transmembrane region" description="Helical" evidence="1">
    <location>
        <begin position="105"/>
        <end position="122"/>
    </location>
</feature>
<protein>
    <submittedName>
        <fullName evidence="2">Inner membrane protein</fullName>
    </submittedName>
    <submittedName>
        <fullName evidence="3">Metal-dependent hydrolase</fullName>
    </submittedName>
</protein>
<dbReference type="RefSeq" id="WP_137314576.1">
    <property type="nucleotide sequence ID" value="NZ_CP040017.1"/>
</dbReference>
<proteinExistence type="predicted"/>
<dbReference type="EMBL" id="CP040017">
    <property type="protein sequence ID" value="QCP11730.1"/>
    <property type="molecule type" value="Genomic_DNA"/>
</dbReference>